<dbReference type="STRING" id="151894.SAMN04488524_2924"/>
<keyword evidence="3 6" id="KW-0812">Transmembrane</keyword>
<evidence type="ECO:0000256" key="6">
    <source>
        <dbReference type="SAM" id="Phobius"/>
    </source>
</evidence>
<evidence type="ECO:0000259" key="7">
    <source>
        <dbReference type="Pfam" id="PF03772"/>
    </source>
</evidence>
<feature type="transmembrane region" description="Helical" evidence="6">
    <location>
        <begin position="271"/>
        <end position="295"/>
    </location>
</feature>
<keyword evidence="5 6" id="KW-0472">Membrane</keyword>
<proteinExistence type="predicted"/>
<feature type="transmembrane region" description="Helical" evidence="6">
    <location>
        <begin position="349"/>
        <end position="368"/>
    </location>
</feature>
<dbReference type="PANTHER" id="PTHR30619">
    <property type="entry name" value="DNA INTERNALIZATION/COMPETENCE PROTEIN COMEC/REC2"/>
    <property type="match status" value="1"/>
</dbReference>
<dbReference type="InterPro" id="IPR004477">
    <property type="entry name" value="ComEC_N"/>
</dbReference>
<evidence type="ECO:0000256" key="4">
    <source>
        <dbReference type="ARBA" id="ARBA00022989"/>
    </source>
</evidence>
<evidence type="ECO:0000259" key="8">
    <source>
        <dbReference type="Pfam" id="PF13567"/>
    </source>
</evidence>
<comment type="subcellular location">
    <subcellularLocation>
        <location evidence="1">Cell membrane</location>
        <topology evidence="1">Multi-pass membrane protein</topology>
    </subcellularLocation>
</comment>
<feature type="transmembrane region" description="Helical" evidence="6">
    <location>
        <begin position="69"/>
        <end position="88"/>
    </location>
</feature>
<evidence type="ECO:0000256" key="1">
    <source>
        <dbReference type="ARBA" id="ARBA00004651"/>
    </source>
</evidence>
<keyword evidence="2" id="KW-1003">Cell membrane</keyword>
<dbReference type="InterPro" id="IPR025405">
    <property type="entry name" value="DUF4131"/>
</dbReference>
<feature type="transmembrane region" description="Helical" evidence="6">
    <location>
        <begin position="517"/>
        <end position="535"/>
    </location>
</feature>
<feature type="transmembrane region" description="Helical" evidence="6">
    <location>
        <begin position="34"/>
        <end position="57"/>
    </location>
</feature>
<dbReference type="InterPro" id="IPR052159">
    <property type="entry name" value="Competence_DNA_uptake"/>
</dbReference>
<evidence type="ECO:0000313" key="9">
    <source>
        <dbReference type="EMBL" id="SMC85564.1"/>
    </source>
</evidence>
<feature type="transmembrane region" description="Helical" evidence="6">
    <location>
        <begin position="432"/>
        <end position="456"/>
    </location>
</feature>
<evidence type="ECO:0000256" key="3">
    <source>
        <dbReference type="ARBA" id="ARBA00022692"/>
    </source>
</evidence>
<evidence type="ECO:0000256" key="2">
    <source>
        <dbReference type="ARBA" id="ARBA00022475"/>
    </source>
</evidence>
<feature type="domain" description="ComEC/Rec2-related protein" evidence="7">
    <location>
        <begin position="249"/>
        <end position="510"/>
    </location>
</feature>
<feature type="transmembrane region" description="Helical" evidence="6">
    <location>
        <begin position="302"/>
        <end position="319"/>
    </location>
</feature>
<evidence type="ECO:0000256" key="5">
    <source>
        <dbReference type="ARBA" id="ARBA00023136"/>
    </source>
</evidence>
<dbReference type="EMBL" id="FWXT01000002">
    <property type="protein sequence ID" value="SMC85564.1"/>
    <property type="molecule type" value="Genomic_DNA"/>
</dbReference>
<protein>
    <submittedName>
        <fullName evidence="9">Competence protein ComEC</fullName>
    </submittedName>
</protein>
<reference evidence="10" key="1">
    <citation type="submission" date="2017-04" db="EMBL/GenBank/DDBJ databases">
        <authorList>
            <person name="Varghese N."/>
            <person name="Submissions S."/>
        </authorList>
    </citation>
    <scope>NUCLEOTIDE SEQUENCE [LARGE SCALE GENOMIC DNA]</scope>
    <source>
        <strain evidence="10">DSM 12126</strain>
    </source>
</reference>
<dbReference type="Pfam" id="PF03772">
    <property type="entry name" value="Competence"/>
    <property type="match status" value="1"/>
</dbReference>
<dbReference type="GO" id="GO:0005886">
    <property type="term" value="C:plasma membrane"/>
    <property type="evidence" value="ECO:0007669"/>
    <property type="project" value="UniProtKB-SubCell"/>
</dbReference>
<gene>
    <name evidence="9" type="ORF">SAMN04488524_2924</name>
</gene>
<organism evidence="9 10">
    <name type="scientific">Pedobacter africanus</name>
    <dbReference type="NCBI Taxonomy" id="151894"/>
    <lineage>
        <taxon>Bacteria</taxon>
        <taxon>Pseudomonadati</taxon>
        <taxon>Bacteroidota</taxon>
        <taxon>Sphingobacteriia</taxon>
        <taxon>Sphingobacteriales</taxon>
        <taxon>Sphingobacteriaceae</taxon>
        <taxon>Pedobacter</taxon>
    </lineage>
</organism>
<dbReference type="AlphaFoldDB" id="A0A1W2CKQ6"/>
<feature type="transmembrane region" description="Helical" evidence="6">
    <location>
        <begin position="405"/>
        <end position="426"/>
    </location>
</feature>
<feature type="transmembrane region" description="Helical" evidence="6">
    <location>
        <begin position="491"/>
        <end position="511"/>
    </location>
</feature>
<evidence type="ECO:0000313" key="10">
    <source>
        <dbReference type="Proteomes" id="UP000192756"/>
    </source>
</evidence>
<accession>A0A1W2CKQ6</accession>
<dbReference type="PANTHER" id="PTHR30619:SF1">
    <property type="entry name" value="RECOMBINATION PROTEIN 2"/>
    <property type="match status" value="1"/>
</dbReference>
<keyword evidence="4 6" id="KW-1133">Transmembrane helix</keyword>
<keyword evidence="10" id="KW-1185">Reference proteome</keyword>
<feature type="domain" description="DUF4131" evidence="8">
    <location>
        <begin position="42"/>
        <end position="207"/>
    </location>
</feature>
<sequence length="603" mass="68856">MLAYNNPFKGFPFTRIVLPFSLGVMSTYQVKLPYLLEALSSLSAGLLLLLFVLIFQRGRFISHQYKRKAGLLLHCFFYLYGCLSSTLYNHKFNTDYYVFKKYKFLKLEIIEEPKMKPNIIWLEGMVTNGYHLDSSGQVISERASGKIRVALQLDSLIPISLEYGDQLIIPAAFIATDAPGSSAEFDFKSWLASRNIYHQTFLKQTDLVKLYNNNAHPLIRYALKLREKQVAFYRKIIKNEEAVSLAATLILGYRSDLSPGTLNIYSKTGTIHALSVSGMHVGLIYLVLNWLLFFFNSNRTLKYIKTLLIITLIWAYSLLTGFSPAVLRSAIMLSVFVIARLFNKRANSYNVIAFAAFCLLLYNPFLIWDIGFQLSFLAVFGLMYLQPRIYAWLAFKNPLLDKTWAAITMSAAAQLATYPLSIYYFHQFPLCFLISNLFIMIPVTLILYIGIITLLFKIECLGPLLEALITFTNTGLNKIASLPFSGISGIWIAKTELLLLYAAITCFVIAMQHYQKRMLFVSIFAFFCFQCLGSYHKLKAAQQKKTITFKLKHNYAIAWISAHSVILYTDLDPDSKSFNYVIKPVLDQHQIERVIFLYLAGPT</sequence>
<dbReference type="Proteomes" id="UP000192756">
    <property type="component" value="Unassembled WGS sequence"/>
</dbReference>
<dbReference type="NCBIfam" id="TIGR00360">
    <property type="entry name" value="ComEC_N-term"/>
    <property type="match status" value="1"/>
</dbReference>
<name>A0A1W2CKQ6_9SPHI</name>
<dbReference type="Pfam" id="PF13567">
    <property type="entry name" value="DUF4131"/>
    <property type="match status" value="1"/>
</dbReference>